<dbReference type="GeneID" id="30985638"/>
<dbReference type="EMBL" id="KV453910">
    <property type="protein sequence ID" value="ODV80943.1"/>
    <property type="molecule type" value="Genomic_DNA"/>
</dbReference>
<evidence type="ECO:0000256" key="7">
    <source>
        <dbReference type="ARBA" id="ARBA00044632"/>
    </source>
</evidence>
<dbReference type="Pfam" id="PF00633">
    <property type="entry name" value="HHH"/>
    <property type="match status" value="1"/>
</dbReference>
<feature type="region of interest" description="Disordered" evidence="9">
    <location>
        <begin position="1"/>
        <end position="23"/>
    </location>
</feature>
<dbReference type="GO" id="GO:0005634">
    <property type="term" value="C:nucleus"/>
    <property type="evidence" value="ECO:0007669"/>
    <property type="project" value="UniProtKB-SubCell"/>
</dbReference>
<dbReference type="EC" id="4.2.99.18" evidence="8"/>
<dbReference type="InterPro" id="IPR030841">
    <property type="entry name" value="NTH1"/>
</dbReference>
<dbReference type="InterPro" id="IPR003265">
    <property type="entry name" value="HhH-GPD_domain"/>
</dbReference>
<evidence type="ECO:0000256" key="9">
    <source>
        <dbReference type="SAM" id="MobiDB-lite"/>
    </source>
</evidence>
<keyword evidence="8" id="KW-0539">Nucleus</keyword>
<dbReference type="PANTHER" id="PTHR43286:SF1">
    <property type="entry name" value="ENDONUCLEASE III-LIKE PROTEIN 1"/>
    <property type="match status" value="1"/>
</dbReference>
<comment type="caution">
    <text evidence="8">Lacks conserved residue(s) required for the propagation of feature annotation.</text>
</comment>
<dbReference type="HAMAP" id="MF_03183">
    <property type="entry name" value="Endonuclease_III_Nth"/>
    <property type="match status" value="1"/>
</dbReference>
<sequence length="306" mass="34347">MRTRSAKRIKLEPFGVQEQSGSPSLPPNVFAFAKPSQGPPHWHEVYNEVVKMRAKFWAPVDSQGCERMPETINPGVKLRSPKTFRFQLLISLMLSSQTKDEVNFDAMKALHQGLIAKGYPDGLTLESVLPLTEKEIDAYICKVGFHNRKASYIRNTCLILKEKYGGDIPNTIEDIVSLPGVGPKMGYLLLQNAWNINSGIGVDVHLHRLAEMWKWTKNAKNPEQTRAQLEEWLPKEYWSDINPLLVGFGQAICVPKANNCDICTLGAKGLCKSANKKLLGVGIGQKRLEKLQKQRADLSLLLKELE</sequence>
<protein>
    <recommendedName>
        <fullName evidence="8">Endonuclease III homolog</fullName>
        <ecNumber evidence="8">3.2.2.-</ecNumber>
        <ecNumber evidence="8">4.2.99.18</ecNumber>
    </recommendedName>
    <alternativeName>
        <fullName evidence="8">Bifunctional DNA N-glycosylase/DNA-(apurinic or apyrimidinic site) lyase</fullName>
        <shortName evidence="8">DNA glycosylase/AP lyase</shortName>
    </alternativeName>
</protein>
<keyword evidence="6 8" id="KW-0326">Glycosidase</keyword>
<dbReference type="PROSITE" id="PS01155">
    <property type="entry name" value="ENDONUCLEASE_III_2"/>
    <property type="match status" value="1"/>
</dbReference>
<evidence type="ECO:0000259" key="10">
    <source>
        <dbReference type="SMART" id="SM00478"/>
    </source>
</evidence>
<dbReference type="GO" id="GO:0006289">
    <property type="term" value="P:nucleotide-excision repair"/>
    <property type="evidence" value="ECO:0007669"/>
    <property type="project" value="TreeGrafter"/>
</dbReference>
<dbReference type="GO" id="GO:0140078">
    <property type="term" value="F:class I DNA-(apurinic or apyrimidinic site) endonuclease activity"/>
    <property type="evidence" value="ECO:0007669"/>
    <property type="project" value="UniProtKB-EC"/>
</dbReference>
<evidence type="ECO:0000256" key="3">
    <source>
        <dbReference type="ARBA" id="ARBA00022801"/>
    </source>
</evidence>
<dbReference type="GO" id="GO:0000703">
    <property type="term" value="F:oxidized pyrimidine nucleobase lesion DNA N-glycosylase activity"/>
    <property type="evidence" value="ECO:0007669"/>
    <property type="project" value="UniProtKB-UniRule"/>
</dbReference>
<name>A0A1E4SN53_9ASCO</name>
<comment type="catalytic activity">
    <reaction evidence="7 8">
        <text>2'-deoxyribonucleotide-(2'-deoxyribose 5'-phosphate)-2'-deoxyribonucleotide-DNA = a 3'-end 2'-deoxyribonucleotide-(2,3-dehydro-2,3-deoxyribose 5'-phosphate)-DNA + a 5'-end 5'-phospho-2'-deoxyribonucleoside-DNA + H(+)</text>
        <dbReference type="Rhea" id="RHEA:66592"/>
        <dbReference type="Rhea" id="RHEA-COMP:13180"/>
        <dbReference type="Rhea" id="RHEA-COMP:16897"/>
        <dbReference type="Rhea" id="RHEA-COMP:17067"/>
        <dbReference type="ChEBI" id="CHEBI:15378"/>
        <dbReference type="ChEBI" id="CHEBI:136412"/>
        <dbReference type="ChEBI" id="CHEBI:157695"/>
        <dbReference type="ChEBI" id="CHEBI:167181"/>
        <dbReference type="EC" id="4.2.99.18"/>
    </reaction>
</comment>
<evidence type="ECO:0000256" key="8">
    <source>
        <dbReference type="HAMAP-Rule" id="MF_03183"/>
    </source>
</evidence>
<dbReference type="GO" id="GO:0006285">
    <property type="term" value="P:base-excision repair, AP site formation"/>
    <property type="evidence" value="ECO:0007669"/>
    <property type="project" value="UniProtKB-UniRule"/>
</dbReference>
<dbReference type="EC" id="3.2.2.-" evidence="8"/>
<dbReference type="OrthoDB" id="2099276at2759"/>
<dbReference type="CDD" id="cd00056">
    <property type="entry name" value="ENDO3c"/>
    <property type="match status" value="1"/>
</dbReference>
<gene>
    <name evidence="8" type="primary">NTG1</name>
    <name evidence="11" type="ORF">CANTADRAFT_88840</name>
</gene>
<dbReference type="SMART" id="SM00478">
    <property type="entry name" value="ENDO3c"/>
    <property type="match status" value="1"/>
</dbReference>
<accession>A0A1E4SN53</accession>
<dbReference type="STRING" id="984487.A0A1E4SN53"/>
<dbReference type="InterPro" id="IPR011257">
    <property type="entry name" value="DNA_glycosylase"/>
</dbReference>
<evidence type="ECO:0000256" key="5">
    <source>
        <dbReference type="ARBA" id="ARBA00023239"/>
    </source>
</evidence>
<keyword evidence="3 8" id="KW-0378">Hydrolase</keyword>
<evidence type="ECO:0000256" key="4">
    <source>
        <dbReference type="ARBA" id="ARBA00023204"/>
    </source>
</evidence>
<dbReference type="GO" id="GO:0003677">
    <property type="term" value="F:DNA binding"/>
    <property type="evidence" value="ECO:0007669"/>
    <property type="project" value="UniProtKB-UniRule"/>
</dbReference>
<dbReference type="SUPFAM" id="SSF48150">
    <property type="entry name" value="DNA-glycosylase"/>
    <property type="match status" value="1"/>
</dbReference>
<keyword evidence="5 8" id="KW-0456">Lyase</keyword>
<dbReference type="InterPro" id="IPR023170">
    <property type="entry name" value="HhH_base_excis_C"/>
</dbReference>
<dbReference type="Gene3D" id="1.10.340.30">
    <property type="entry name" value="Hypothetical protein, domain 2"/>
    <property type="match status" value="1"/>
</dbReference>
<keyword evidence="4 8" id="KW-0234">DNA repair</keyword>
<dbReference type="Proteomes" id="UP000094285">
    <property type="component" value="Unassembled WGS sequence"/>
</dbReference>
<evidence type="ECO:0000313" key="12">
    <source>
        <dbReference type="Proteomes" id="UP000094285"/>
    </source>
</evidence>
<proteinExistence type="inferred from homology"/>
<keyword evidence="8" id="KW-0496">Mitochondrion</keyword>
<dbReference type="Pfam" id="PF00730">
    <property type="entry name" value="HhH-GPD"/>
    <property type="match status" value="1"/>
</dbReference>
<dbReference type="GO" id="GO:0005739">
    <property type="term" value="C:mitochondrion"/>
    <property type="evidence" value="ECO:0007669"/>
    <property type="project" value="UniProtKB-SubCell"/>
</dbReference>
<evidence type="ECO:0000256" key="1">
    <source>
        <dbReference type="ARBA" id="ARBA00008343"/>
    </source>
</evidence>
<dbReference type="RefSeq" id="XP_020066065.1">
    <property type="nucleotide sequence ID" value="XM_020211502.1"/>
</dbReference>
<evidence type="ECO:0000256" key="2">
    <source>
        <dbReference type="ARBA" id="ARBA00022763"/>
    </source>
</evidence>
<comment type="subcellular location">
    <subcellularLocation>
        <location evidence="8">Nucleus</location>
    </subcellularLocation>
    <subcellularLocation>
        <location evidence="8">Mitochondrion</location>
    </subcellularLocation>
</comment>
<feature type="domain" description="HhH-GPD" evidence="10">
    <location>
        <begin position="94"/>
        <end position="251"/>
    </location>
</feature>
<keyword evidence="2 8" id="KW-0227">DNA damage</keyword>
<evidence type="ECO:0000256" key="6">
    <source>
        <dbReference type="ARBA" id="ARBA00023295"/>
    </source>
</evidence>
<organism evidence="11 12">
    <name type="scientific">Suhomyces tanzawaensis NRRL Y-17324</name>
    <dbReference type="NCBI Taxonomy" id="984487"/>
    <lineage>
        <taxon>Eukaryota</taxon>
        <taxon>Fungi</taxon>
        <taxon>Dikarya</taxon>
        <taxon>Ascomycota</taxon>
        <taxon>Saccharomycotina</taxon>
        <taxon>Pichiomycetes</taxon>
        <taxon>Debaryomycetaceae</taxon>
        <taxon>Suhomyces</taxon>
    </lineage>
</organism>
<evidence type="ECO:0000313" key="11">
    <source>
        <dbReference type="EMBL" id="ODV80943.1"/>
    </source>
</evidence>
<dbReference type="AlphaFoldDB" id="A0A1E4SN53"/>
<comment type="function">
    <text evidence="8">Bifunctional DNA N-glycosylase with associated apurinic/apyrimidinic (AP) lyase function that catalyzes the first step in base excision repair (BER), the primary repair pathway for the repair of oxidative DNA damage. The DNA N-glycosylase activity releases the damaged DNA base from DNA by cleaving the N-glycosidic bond, leaving an AP site. The AP lyase activity cleaves the phosphodiester bond 3' to the AP site by a beta-elimination. Primarily recognizes and repairs oxidative base damage of pyrimidines.</text>
</comment>
<comment type="similarity">
    <text evidence="1 8">Belongs to the Nth/MutY family.</text>
</comment>
<dbReference type="PANTHER" id="PTHR43286">
    <property type="entry name" value="ENDONUCLEASE III-LIKE PROTEIN 1"/>
    <property type="match status" value="1"/>
</dbReference>
<keyword evidence="12" id="KW-1185">Reference proteome</keyword>
<dbReference type="InterPro" id="IPR000445">
    <property type="entry name" value="HhH_motif"/>
</dbReference>
<dbReference type="InterPro" id="IPR004036">
    <property type="entry name" value="Endonuclease-III-like_CS2"/>
</dbReference>
<reference evidence="12" key="1">
    <citation type="submission" date="2016-05" db="EMBL/GenBank/DDBJ databases">
        <title>Comparative genomics of biotechnologically important yeasts.</title>
        <authorList>
            <consortium name="DOE Joint Genome Institute"/>
            <person name="Riley R."/>
            <person name="Haridas S."/>
            <person name="Wolfe K.H."/>
            <person name="Lopes M.R."/>
            <person name="Hittinger C.T."/>
            <person name="Goker M."/>
            <person name="Salamov A."/>
            <person name="Wisecaver J."/>
            <person name="Long T.M."/>
            <person name="Aerts A.L."/>
            <person name="Barry K."/>
            <person name="Choi C."/>
            <person name="Clum A."/>
            <person name="Coughlan A.Y."/>
            <person name="Deshpande S."/>
            <person name="Douglass A.P."/>
            <person name="Hanson S.J."/>
            <person name="Klenk H.-P."/>
            <person name="Labutti K."/>
            <person name="Lapidus A."/>
            <person name="Lindquist E."/>
            <person name="Lipzen A."/>
            <person name="Meier-Kolthoff J.P."/>
            <person name="Ohm R.A."/>
            <person name="Otillar R.P."/>
            <person name="Pangilinan J."/>
            <person name="Peng Y."/>
            <person name="Rokas A."/>
            <person name="Rosa C.A."/>
            <person name="Scheuner C."/>
            <person name="Sibirny A.A."/>
            <person name="Slot J.C."/>
            <person name="Stielow J.B."/>
            <person name="Sun H."/>
            <person name="Kurtzman C.P."/>
            <person name="Blackwell M."/>
            <person name="Grigoriev I.V."/>
            <person name="Jeffries T.W."/>
        </authorList>
    </citation>
    <scope>NUCLEOTIDE SEQUENCE [LARGE SCALE GENOMIC DNA]</scope>
    <source>
        <strain evidence="12">NRRL Y-17324</strain>
    </source>
</reference>
<dbReference type="Gene3D" id="1.10.1670.10">
    <property type="entry name" value="Helix-hairpin-Helix base-excision DNA repair enzymes (C-terminal)"/>
    <property type="match status" value="1"/>
</dbReference>
<dbReference type="FunFam" id="1.10.340.30:FF:000001">
    <property type="entry name" value="Endonuclease III"/>
    <property type="match status" value="1"/>
</dbReference>